<accession>A0A3N4JED7</accession>
<feature type="region of interest" description="Disordered" evidence="2">
    <location>
        <begin position="138"/>
        <end position="348"/>
    </location>
</feature>
<keyword evidence="1" id="KW-0175">Coiled coil</keyword>
<evidence type="ECO:0000313" key="4">
    <source>
        <dbReference type="EMBL" id="RPA96632.1"/>
    </source>
</evidence>
<protein>
    <submittedName>
        <fullName evidence="4">Bud-site selection protein</fullName>
    </submittedName>
</protein>
<dbReference type="InterPro" id="IPR015158">
    <property type="entry name" value="Bud22_dom"/>
</dbReference>
<feature type="domain" description="Bud22" evidence="3">
    <location>
        <begin position="112"/>
        <end position="377"/>
    </location>
</feature>
<feature type="region of interest" description="Disordered" evidence="2">
    <location>
        <begin position="1"/>
        <end position="36"/>
    </location>
</feature>
<dbReference type="STRING" id="1336337.A0A3N4JED7"/>
<dbReference type="GO" id="GO:0030686">
    <property type="term" value="C:90S preribosome"/>
    <property type="evidence" value="ECO:0007669"/>
    <property type="project" value="TreeGrafter"/>
</dbReference>
<feature type="compositionally biased region" description="Basic residues" evidence="2">
    <location>
        <begin position="325"/>
        <end position="341"/>
    </location>
</feature>
<dbReference type="InterPro" id="IPR037393">
    <property type="entry name" value="Bud22/SRFB1"/>
</dbReference>
<keyword evidence="5" id="KW-1185">Reference proteome</keyword>
<feature type="compositionally biased region" description="Acidic residues" evidence="2">
    <location>
        <begin position="263"/>
        <end position="276"/>
    </location>
</feature>
<evidence type="ECO:0000256" key="2">
    <source>
        <dbReference type="SAM" id="MobiDB-lite"/>
    </source>
</evidence>
<feature type="compositionally biased region" description="Low complexity" evidence="2">
    <location>
        <begin position="14"/>
        <end position="25"/>
    </location>
</feature>
<dbReference type="PANTHER" id="PTHR23325">
    <property type="entry name" value="SERUM RESPONSE FACTOR-BINDING"/>
    <property type="match status" value="1"/>
</dbReference>
<dbReference type="PANTHER" id="PTHR23325:SF1">
    <property type="entry name" value="SERUM RESPONSE FACTOR-BINDING PROTEIN 1"/>
    <property type="match status" value="1"/>
</dbReference>
<dbReference type="GO" id="GO:0005634">
    <property type="term" value="C:nucleus"/>
    <property type="evidence" value="ECO:0007669"/>
    <property type="project" value="TreeGrafter"/>
</dbReference>
<evidence type="ECO:0000259" key="3">
    <source>
        <dbReference type="Pfam" id="PF09073"/>
    </source>
</evidence>
<evidence type="ECO:0000313" key="5">
    <source>
        <dbReference type="Proteomes" id="UP000276215"/>
    </source>
</evidence>
<dbReference type="Proteomes" id="UP000276215">
    <property type="component" value="Unassembled WGS sequence"/>
</dbReference>
<dbReference type="GO" id="GO:0030490">
    <property type="term" value="P:maturation of SSU-rRNA"/>
    <property type="evidence" value="ECO:0007669"/>
    <property type="project" value="TreeGrafter"/>
</dbReference>
<feature type="region of interest" description="Disordered" evidence="2">
    <location>
        <begin position="363"/>
        <end position="391"/>
    </location>
</feature>
<evidence type="ECO:0000256" key="1">
    <source>
        <dbReference type="ARBA" id="ARBA00023054"/>
    </source>
</evidence>
<dbReference type="AlphaFoldDB" id="A0A3N4JED7"/>
<gene>
    <name evidence="4" type="ORF">L873DRAFT_1845236</name>
</gene>
<feature type="compositionally biased region" description="Acidic residues" evidence="2">
    <location>
        <begin position="195"/>
        <end position="211"/>
    </location>
</feature>
<organism evidence="4 5">
    <name type="scientific">Choiromyces venosus 120613-1</name>
    <dbReference type="NCBI Taxonomy" id="1336337"/>
    <lineage>
        <taxon>Eukaryota</taxon>
        <taxon>Fungi</taxon>
        <taxon>Dikarya</taxon>
        <taxon>Ascomycota</taxon>
        <taxon>Pezizomycotina</taxon>
        <taxon>Pezizomycetes</taxon>
        <taxon>Pezizales</taxon>
        <taxon>Tuberaceae</taxon>
        <taxon>Choiromyces</taxon>
    </lineage>
</organism>
<dbReference type="EMBL" id="ML120412">
    <property type="protein sequence ID" value="RPA96632.1"/>
    <property type="molecule type" value="Genomic_DNA"/>
</dbReference>
<reference evidence="4 5" key="1">
    <citation type="journal article" date="2018" name="Nat. Ecol. Evol.">
        <title>Pezizomycetes genomes reveal the molecular basis of ectomycorrhizal truffle lifestyle.</title>
        <authorList>
            <person name="Murat C."/>
            <person name="Payen T."/>
            <person name="Noel B."/>
            <person name="Kuo A."/>
            <person name="Morin E."/>
            <person name="Chen J."/>
            <person name="Kohler A."/>
            <person name="Krizsan K."/>
            <person name="Balestrini R."/>
            <person name="Da Silva C."/>
            <person name="Montanini B."/>
            <person name="Hainaut M."/>
            <person name="Levati E."/>
            <person name="Barry K.W."/>
            <person name="Belfiori B."/>
            <person name="Cichocki N."/>
            <person name="Clum A."/>
            <person name="Dockter R.B."/>
            <person name="Fauchery L."/>
            <person name="Guy J."/>
            <person name="Iotti M."/>
            <person name="Le Tacon F."/>
            <person name="Lindquist E.A."/>
            <person name="Lipzen A."/>
            <person name="Malagnac F."/>
            <person name="Mello A."/>
            <person name="Molinier V."/>
            <person name="Miyauchi S."/>
            <person name="Poulain J."/>
            <person name="Riccioni C."/>
            <person name="Rubini A."/>
            <person name="Sitrit Y."/>
            <person name="Splivallo R."/>
            <person name="Traeger S."/>
            <person name="Wang M."/>
            <person name="Zifcakova L."/>
            <person name="Wipf D."/>
            <person name="Zambonelli A."/>
            <person name="Paolocci F."/>
            <person name="Nowrousian M."/>
            <person name="Ottonello S."/>
            <person name="Baldrian P."/>
            <person name="Spatafora J.W."/>
            <person name="Henrissat B."/>
            <person name="Nagy L.G."/>
            <person name="Aury J.M."/>
            <person name="Wincker P."/>
            <person name="Grigoriev I.V."/>
            <person name="Bonfante P."/>
            <person name="Martin F.M."/>
        </authorList>
    </citation>
    <scope>NUCLEOTIDE SEQUENCE [LARGE SCALE GENOMIC DNA]</scope>
    <source>
        <strain evidence="4 5">120613-1</strain>
    </source>
</reference>
<dbReference type="OrthoDB" id="3364872at2759"/>
<name>A0A3N4JED7_9PEZI</name>
<sequence length="423" mass="45753">MPKRKNPFTNNAPSSSSSSSSSSKSPRPNPALPARAHAQARAALLSALPSFQKRIFRALKKARGFETVKLIRRIKSSRTAAAAPRPAARLEEELGAVKGVRLDLLARAHLKRLCGARVVREVIGEVLGGVWRILGVDGEEGKGGGGGEEQEGKRKIEERLGRVKDVGNKKEEKKKKKKKEEVKPPPASASASDNEGSDSEDEEEEEGPGEEDTWKTITSAGQDAFSAFDARIASSPSPSASSNSSGDSQSDSEEGPYHHATDEEWSGAEEEEEDESSTLPSTSPPAPVQKPPKKPTTTTKEKPGTSTFLPTLLTGYISSSSDTPHRKHKKGPPGKKQRKNRMGQQARRALWAKKYGQNAAHIKQEVQIEERRQGERKGKKDAQTEGKLHPSWEAARKAREGKMAVVQEVLKGGGGGGKKVVFD</sequence>
<feature type="compositionally biased region" description="Basic and acidic residues" evidence="2">
    <location>
        <begin position="150"/>
        <end position="171"/>
    </location>
</feature>
<dbReference type="Pfam" id="PF09073">
    <property type="entry name" value="BUD22"/>
    <property type="match status" value="1"/>
</dbReference>
<feature type="compositionally biased region" description="Low complexity" evidence="2">
    <location>
        <begin position="233"/>
        <end position="249"/>
    </location>
</feature>
<proteinExistence type="predicted"/>